<feature type="region of interest" description="Disordered" evidence="1">
    <location>
        <begin position="1"/>
        <end position="38"/>
    </location>
</feature>
<accession>A0AAD5JN59</accession>
<dbReference type="Proteomes" id="UP001209540">
    <property type="component" value="Unassembled WGS sequence"/>
</dbReference>
<feature type="compositionally biased region" description="Acidic residues" evidence="1">
    <location>
        <begin position="20"/>
        <end position="38"/>
    </location>
</feature>
<evidence type="ECO:0000256" key="1">
    <source>
        <dbReference type="SAM" id="MobiDB-lite"/>
    </source>
</evidence>
<evidence type="ECO:0000313" key="4">
    <source>
        <dbReference type="Proteomes" id="UP001209540"/>
    </source>
</evidence>
<dbReference type="PANTHER" id="PTHR14689:SF0">
    <property type="entry name" value="COILED-COIL DOMAIN-CONTAINING PROTEIN 82"/>
    <property type="match status" value="1"/>
</dbReference>
<dbReference type="AlphaFoldDB" id="A0AAD5JN59"/>
<dbReference type="Pfam" id="PF13926">
    <property type="entry name" value="DUF4211"/>
    <property type="match status" value="1"/>
</dbReference>
<dbReference type="InterPro" id="IPR025451">
    <property type="entry name" value="DUF4211"/>
</dbReference>
<feature type="region of interest" description="Disordered" evidence="1">
    <location>
        <begin position="261"/>
        <end position="287"/>
    </location>
</feature>
<reference evidence="3" key="2">
    <citation type="submission" date="2023-02" db="EMBL/GenBank/DDBJ databases">
        <authorList>
            <consortium name="DOE Joint Genome Institute"/>
            <person name="Mondo S.J."/>
            <person name="Chang Y."/>
            <person name="Wang Y."/>
            <person name="Ahrendt S."/>
            <person name="Andreopoulos W."/>
            <person name="Barry K."/>
            <person name="Beard J."/>
            <person name="Benny G.L."/>
            <person name="Blankenship S."/>
            <person name="Bonito G."/>
            <person name="Cuomo C."/>
            <person name="Desiro A."/>
            <person name="Gervers K.A."/>
            <person name="Hundley H."/>
            <person name="Kuo A."/>
            <person name="LaButti K."/>
            <person name="Lang B.F."/>
            <person name="Lipzen A."/>
            <person name="O'Donnell K."/>
            <person name="Pangilinan J."/>
            <person name="Reynolds N."/>
            <person name="Sandor L."/>
            <person name="Smith M.W."/>
            <person name="Tsang A."/>
            <person name="Grigoriev I.V."/>
            <person name="Stajich J.E."/>
            <person name="Spatafora J.W."/>
        </authorList>
    </citation>
    <scope>NUCLEOTIDE SEQUENCE</scope>
    <source>
        <strain evidence="3">RSA 2281</strain>
    </source>
</reference>
<proteinExistence type="predicted"/>
<feature type="domain" description="DUF4211" evidence="2">
    <location>
        <begin position="38"/>
        <end position="164"/>
    </location>
</feature>
<sequence length="287" mass="33212">MDRYRADYGSNNNSNSSSISEEEGEEEEEDASSAEEDDFVVDDDIIDGVKMDSPNEKVSLPAAFSTVNTQRFSTNFKIYVEFLLHTILEKDTQSLYFQQAISMVERRVRGLKDSLITSDAWRPTFKMALDRYPLWHSAVCKGLICEGCRQNRAASFEVVLAAEPEDTDAEPREEPFSLGSECYKRAKVYHKLVHFRSHLHKHVRNEAEAFMSSHDNEDDEQLTCLTEDNIMKDMHSSGFIKLLYQQTQSLFSQARFQYMPSSTRKRRSREQPLFNDDDQESYSEEEV</sequence>
<keyword evidence="4" id="KW-1185">Reference proteome</keyword>
<dbReference type="PANTHER" id="PTHR14689">
    <property type="entry name" value="PHORBOL-ESTER_DAG-TYPE DOMAIN-CONTAINING PROTEIN"/>
    <property type="match status" value="1"/>
</dbReference>
<name>A0AAD5JN59_9FUNG</name>
<evidence type="ECO:0000313" key="3">
    <source>
        <dbReference type="EMBL" id="KAI9246877.1"/>
    </source>
</evidence>
<evidence type="ECO:0000259" key="2">
    <source>
        <dbReference type="Pfam" id="PF13926"/>
    </source>
</evidence>
<organism evidence="3 4">
    <name type="scientific">Phascolomyces articulosus</name>
    <dbReference type="NCBI Taxonomy" id="60185"/>
    <lineage>
        <taxon>Eukaryota</taxon>
        <taxon>Fungi</taxon>
        <taxon>Fungi incertae sedis</taxon>
        <taxon>Mucoromycota</taxon>
        <taxon>Mucoromycotina</taxon>
        <taxon>Mucoromycetes</taxon>
        <taxon>Mucorales</taxon>
        <taxon>Lichtheimiaceae</taxon>
        <taxon>Phascolomyces</taxon>
    </lineage>
</organism>
<feature type="compositionally biased region" description="Low complexity" evidence="1">
    <location>
        <begin position="9"/>
        <end position="19"/>
    </location>
</feature>
<protein>
    <recommendedName>
        <fullName evidence="2">DUF4211 domain-containing protein</fullName>
    </recommendedName>
</protein>
<reference evidence="3" key="1">
    <citation type="journal article" date="2022" name="IScience">
        <title>Evolution of zygomycete secretomes and the origins of terrestrial fungal ecologies.</title>
        <authorList>
            <person name="Chang Y."/>
            <person name="Wang Y."/>
            <person name="Mondo S."/>
            <person name="Ahrendt S."/>
            <person name="Andreopoulos W."/>
            <person name="Barry K."/>
            <person name="Beard J."/>
            <person name="Benny G.L."/>
            <person name="Blankenship S."/>
            <person name="Bonito G."/>
            <person name="Cuomo C."/>
            <person name="Desiro A."/>
            <person name="Gervers K.A."/>
            <person name="Hundley H."/>
            <person name="Kuo A."/>
            <person name="LaButti K."/>
            <person name="Lang B.F."/>
            <person name="Lipzen A."/>
            <person name="O'Donnell K."/>
            <person name="Pangilinan J."/>
            <person name="Reynolds N."/>
            <person name="Sandor L."/>
            <person name="Smith M.E."/>
            <person name="Tsang A."/>
            <person name="Grigoriev I.V."/>
            <person name="Stajich J.E."/>
            <person name="Spatafora J.W."/>
        </authorList>
    </citation>
    <scope>NUCLEOTIDE SEQUENCE</scope>
    <source>
        <strain evidence="3">RSA 2281</strain>
    </source>
</reference>
<dbReference type="EMBL" id="JAIXMP010000044">
    <property type="protein sequence ID" value="KAI9246877.1"/>
    <property type="molecule type" value="Genomic_DNA"/>
</dbReference>
<dbReference type="GO" id="GO:0005634">
    <property type="term" value="C:nucleus"/>
    <property type="evidence" value="ECO:0007669"/>
    <property type="project" value="TreeGrafter"/>
</dbReference>
<comment type="caution">
    <text evidence="3">The sequence shown here is derived from an EMBL/GenBank/DDBJ whole genome shotgun (WGS) entry which is preliminary data.</text>
</comment>
<gene>
    <name evidence="3" type="ORF">BDA99DRAFT_259099</name>
</gene>
<feature type="compositionally biased region" description="Acidic residues" evidence="1">
    <location>
        <begin position="275"/>
        <end position="287"/>
    </location>
</feature>